<evidence type="ECO:0000256" key="1">
    <source>
        <dbReference type="SAM" id="Phobius"/>
    </source>
</evidence>
<proteinExistence type="predicted"/>
<name>A0A3B5MA80_9TELE</name>
<dbReference type="SUPFAM" id="SSF81665">
    <property type="entry name" value="Calcium ATPase, transmembrane domain M"/>
    <property type="match status" value="1"/>
</dbReference>
<feature type="transmembrane region" description="Helical" evidence="1">
    <location>
        <begin position="110"/>
        <end position="130"/>
    </location>
</feature>
<evidence type="ECO:0000313" key="4">
    <source>
        <dbReference type="Proteomes" id="UP000261380"/>
    </source>
</evidence>
<dbReference type="PANTHER" id="PTHR24092">
    <property type="entry name" value="PROBABLE PHOSPHOLIPID-TRANSPORTING ATPASE"/>
    <property type="match status" value="1"/>
</dbReference>
<keyword evidence="1" id="KW-1133">Transmembrane helix</keyword>
<evidence type="ECO:0000313" key="3">
    <source>
        <dbReference type="Ensembl" id="ENSXCOP00000021163.1"/>
    </source>
</evidence>
<dbReference type="GO" id="GO:0005886">
    <property type="term" value="C:plasma membrane"/>
    <property type="evidence" value="ECO:0007669"/>
    <property type="project" value="TreeGrafter"/>
</dbReference>
<dbReference type="InterPro" id="IPR023298">
    <property type="entry name" value="ATPase_P-typ_TM_dom_sf"/>
</dbReference>
<dbReference type="PANTHER" id="PTHR24092:SF38">
    <property type="entry name" value="PHOSPHOLIPID-TRANSPORTING ATPASE IG"/>
    <property type="match status" value="1"/>
</dbReference>
<dbReference type="Proteomes" id="UP000261380">
    <property type="component" value="Unplaced"/>
</dbReference>
<reference evidence="3" key="2">
    <citation type="submission" date="2025-09" db="UniProtKB">
        <authorList>
            <consortium name="Ensembl"/>
        </authorList>
    </citation>
    <scope>IDENTIFICATION</scope>
</reference>
<dbReference type="GO" id="GO:0045332">
    <property type="term" value="P:phospholipid translocation"/>
    <property type="evidence" value="ECO:0007669"/>
    <property type="project" value="TreeGrafter"/>
</dbReference>
<feature type="transmembrane region" description="Helical" evidence="1">
    <location>
        <begin position="29"/>
        <end position="46"/>
    </location>
</feature>
<evidence type="ECO:0000259" key="2">
    <source>
        <dbReference type="Pfam" id="PF16209"/>
    </source>
</evidence>
<reference evidence="3" key="1">
    <citation type="submission" date="2025-08" db="UniProtKB">
        <authorList>
            <consortium name="Ensembl"/>
        </authorList>
    </citation>
    <scope>IDENTIFICATION</scope>
</reference>
<dbReference type="Pfam" id="PF16209">
    <property type="entry name" value="PhoLip_ATPase_N"/>
    <property type="match status" value="1"/>
</dbReference>
<dbReference type="Ensembl" id="ENSXCOT00000021422.1">
    <property type="protein sequence ID" value="ENSXCOP00000021163.1"/>
    <property type="gene ID" value="ENSXCOG00000015835.1"/>
</dbReference>
<feature type="transmembrane region" description="Helical" evidence="1">
    <location>
        <begin position="83"/>
        <end position="104"/>
    </location>
</feature>
<dbReference type="InterPro" id="IPR032631">
    <property type="entry name" value="P-type_ATPase_N"/>
</dbReference>
<keyword evidence="4" id="KW-1185">Reference proteome</keyword>
<sequence length="137" mass="15791">IPPKFCDNRIVSSKYTVWNFLPKNLFEQFRRIANFYFLIIFLVQVMDTPTSPVTSGLPLFFVITVTAIKQVRPCLMRQISNVHYFVPGLVYLLDLLFSSSFGQLTSTSHVTGIVLLSFSKVIIVFMPHFFPHSVTFY</sequence>
<dbReference type="AlphaFoldDB" id="A0A3B5MA80"/>
<organism evidence="3 4">
    <name type="scientific">Xiphophorus couchianus</name>
    <name type="common">Monterrey platyfish</name>
    <dbReference type="NCBI Taxonomy" id="32473"/>
    <lineage>
        <taxon>Eukaryota</taxon>
        <taxon>Metazoa</taxon>
        <taxon>Chordata</taxon>
        <taxon>Craniata</taxon>
        <taxon>Vertebrata</taxon>
        <taxon>Euteleostomi</taxon>
        <taxon>Actinopterygii</taxon>
        <taxon>Neopterygii</taxon>
        <taxon>Teleostei</taxon>
        <taxon>Neoteleostei</taxon>
        <taxon>Acanthomorphata</taxon>
        <taxon>Ovalentaria</taxon>
        <taxon>Atherinomorphae</taxon>
        <taxon>Cyprinodontiformes</taxon>
        <taxon>Poeciliidae</taxon>
        <taxon>Poeciliinae</taxon>
        <taxon>Xiphophorus</taxon>
    </lineage>
</organism>
<dbReference type="GeneTree" id="ENSGT00940000158878"/>
<keyword evidence="1" id="KW-0472">Membrane</keyword>
<accession>A0A3B5MA80</accession>
<feature type="domain" description="P-type ATPase N-terminal" evidence="2">
    <location>
        <begin position="4"/>
        <end position="55"/>
    </location>
</feature>
<dbReference type="GO" id="GO:0055037">
    <property type="term" value="C:recycling endosome"/>
    <property type="evidence" value="ECO:0007669"/>
    <property type="project" value="TreeGrafter"/>
</dbReference>
<dbReference type="GO" id="GO:0140326">
    <property type="term" value="F:ATPase-coupled intramembrane lipid transporter activity"/>
    <property type="evidence" value="ECO:0007669"/>
    <property type="project" value="TreeGrafter"/>
</dbReference>
<dbReference type="GO" id="GO:0005783">
    <property type="term" value="C:endoplasmic reticulum"/>
    <property type="evidence" value="ECO:0007669"/>
    <property type="project" value="TreeGrafter"/>
</dbReference>
<dbReference type="STRING" id="32473.ENSXCOP00000021163"/>
<keyword evidence="1" id="KW-0812">Transmembrane</keyword>
<protein>
    <recommendedName>
        <fullName evidence="2">P-type ATPase N-terminal domain-containing protein</fullName>
    </recommendedName>
</protein>